<dbReference type="Proteomes" id="UP000199301">
    <property type="component" value="Unassembled WGS sequence"/>
</dbReference>
<proteinExistence type="predicted"/>
<reference evidence="3" key="1">
    <citation type="submission" date="2016-10" db="EMBL/GenBank/DDBJ databases">
        <authorList>
            <person name="Varghese N."/>
            <person name="Submissions S."/>
        </authorList>
    </citation>
    <scope>NUCLEOTIDE SEQUENCE [LARGE SCALE GENOMIC DNA]</scope>
    <source>
        <strain evidence="3">DSM 45459</strain>
    </source>
</reference>
<feature type="region of interest" description="Disordered" evidence="1">
    <location>
        <begin position="140"/>
        <end position="186"/>
    </location>
</feature>
<organism evidence="2 3">
    <name type="scientific">Actinopolyspora saharensis</name>
    <dbReference type="NCBI Taxonomy" id="995062"/>
    <lineage>
        <taxon>Bacteria</taxon>
        <taxon>Bacillati</taxon>
        <taxon>Actinomycetota</taxon>
        <taxon>Actinomycetes</taxon>
        <taxon>Actinopolysporales</taxon>
        <taxon>Actinopolysporaceae</taxon>
        <taxon>Actinopolyspora</taxon>
    </lineage>
</organism>
<accession>A0A1H1G1V5</accession>
<sequence length="186" mass="19376">MITLILSILIAFLRRIRADSGAVRVAPGSCVDSSAGSGVGAACDAAAVTAEIPRPRGLVADRTWIAGEGEAQWHACEVVVGLAATSAHGACGRTVRGLRERSTGYDPPEQRHRSVCGPCLHAIGYLPPRAVLRRRLPRVTAAPDPRWPGTDPDTGQPATATALHARAEPAGSHPARTHPAELQPAA</sequence>
<name>A0A1H1G1V5_9ACTN</name>
<evidence type="ECO:0000313" key="2">
    <source>
        <dbReference type="EMBL" id="SDR07123.1"/>
    </source>
</evidence>
<dbReference type="AlphaFoldDB" id="A0A1H1G1V5"/>
<keyword evidence="3" id="KW-1185">Reference proteome</keyword>
<evidence type="ECO:0000313" key="3">
    <source>
        <dbReference type="Proteomes" id="UP000199301"/>
    </source>
</evidence>
<gene>
    <name evidence="2" type="ORF">SAMN04489718_3369</name>
</gene>
<protein>
    <submittedName>
        <fullName evidence="2">Uncharacterized protein</fullName>
    </submittedName>
</protein>
<dbReference type="EMBL" id="FNKO01000002">
    <property type="protein sequence ID" value="SDR07123.1"/>
    <property type="molecule type" value="Genomic_DNA"/>
</dbReference>
<dbReference type="STRING" id="995062.SAMN04489718_3369"/>
<evidence type="ECO:0000256" key="1">
    <source>
        <dbReference type="SAM" id="MobiDB-lite"/>
    </source>
</evidence>